<evidence type="ECO:0000256" key="5">
    <source>
        <dbReference type="SAM" id="Phobius"/>
    </source>
</evidence>
<evidence type="ECO:0000256" key="2">
    <source>
        <dbReference type="ARBA" id="ARBA00022692"/>
    </source>
</evidence>
<dbReference type="PROSITE" id="PS00667">
    <property type="entry name" value="COMPLEX1_ND1_1"/>
    <property type="match status" value="1"/>
</dbReference>
<gene>
    <name evidence="6" type="ORF">MGWOODY_Mmi633</name>
</gene>
<keyword evidence="3 5" id="KW-1133">Transmembrane helix</keyword>
<keyword evidence="6" id="KW-0830">Ubiquinone</keyword>
<evidence type="ECO:0000313" key="6">
    <source>
        <dbReference type="EMBL" id="CUV09267.1"/>
    </source>
</evidence>
<dbReference type="GO" id="GO:0009060">
    <property type="term" value="P:aerobic respiration"/>
    <property type="evidence" value="ECO:0007669"/>
    <property type="project" value="TreeGrafter"/>
</dbReference>
<dbReference type="GO" id="GO:0003954">
    <property type="term" value="F:NADH dehydrogenase activity"/>
    <property type="evidence" value="ECO:0007669"/>
    <property type="project" value="TreeGrafter"/>
</dbReference>
<proteinExistence type="inferred from homology"/>
<sequence>MTVDTLMNWFAKLGDFPELAFILAVLICAVPVFLFIAVYALVAIYGELKISSFMQDKVGPMGQGVGLHAGKWGLLQPVADALKLILKEDIIPASADKKLFILAPFIVFIGAFIAFAALPFNQNLIIADMNIGIFYILAVSSLGVIGLIMAGWSSNNKWSLYGAMRSAAQIVSYEIPAALSIIAVIMLTGTLSMQGIIQYQSGFVWGILPNWIIFQNPFTFLAFFIFFISGVAECNRTPFDIPEAESELVAGAFTEYSGMRYAFFFLSEYANMFIVSGIAVTAFLGGWQSPIPGILNSPAWGLWWFMSKAMFLIFVMIWFRWTFPRLRVDQLMNVCWKGFTPIAMVNIFGVGIWHLMLG</sequence>
<dbReference type="EC" id="1.6.5.3" evidence="6"/>
<feature type="transmembrane region" description="Helical" evidence="5">
    <location>
        <begin position="203"/>
        <end position="228"/>
    </location>
</feature>
<feature type="transmembrane region" description="Helical" evidence="5">
    <location>
        <begin position="132"/>
        <end position="152"/>
    </location>
</feature>
<feature type="transmembrane region" description="Helical" evidence="5">
    <location>
        <begin position="334"/>
        <end position="356"/>
    </location>
</feature>
<dbReference type="PROSITE" id="PS00668">
    <property type="entry name" value="COMPLEX1_ND1_2"/>
    <property type="match status" value="1"/>
</dbReference>
<evidence type="ECO:0000256" key="4">
    <source>
        <dbReference type="ARBA" id="ARBA00023136"/>
    </source>
</evidence>
<dbReference type="GO" id="GO:0016020">
    <property type="term" value="C:membrane"/>
    <property type="evidence" value="ECO:0007669"/>
    <property type="project" value="UniProtKB-SubCell"/>
</dbReference>
<feature type="transmembrane region" description="Helical" evidence="5">
    <location>
        <begin position="300"/>
        <end position="322"/>
    </location>
</feature>
<keyword evidence="2 5" id="KW-0812">Transmembrane</keyword>
<dbReference type="AlphaFoldDB" id="A0A170QCL4"/>
<feature type="transmembrane region" description="Helical" evidence="5">
    <location>
        <begin position="173"/>
        <end position="197"/>
    </location>
</feature>
<dbReference type="PANTHER" id="PTHR11432">
    <property type="entry name" value="NADH DEHYDROGENASE SUBUNIT 1"/>
    <property type="match status" value="1"/>
</dbReference>
<dbReference type="InterPro" id="IPR018086">
    <property type="entry name" value="NADH_UbQ_OxRdtase_su1_CS"/>
</dbReference>
<name>A0A170QCL4_9ZZZZ</name>
<feature type="transmembrane region" description="Helical" evidence="5">
    <location>
        <begin position="20"/>
        <end position="45"/>
    </location>
</feature>
<comment type="subcellular location">
    <subcellularLocation>
        <location evidence="1">Membrane</location>
        <topology evidence="1">Multi-pass membrane protein</topology>
    </subcellularLocation>
</comment>
<protein>
    <submittedName>
        <fullName evidence="6">NADH-ubiquinone oxidoreductase chain H</fullName>
        <ecNumber evidence="6">1.6.5.3</ecNumber>
    </submittedName>
</protein>
<reference evidence="6" key="1">
    <citation type="submission" date="2015-10" db="EMBL/GenBank/DDBJ databases">
        <authorList>
            <person name="Gilbert D.G."/>
        </authorList>
    </citation>
    <scope>NUCLEOTIDE SEQUENCE</scope>
</reference>
<feature type="transmembrane region" description="Helical" evidence="5">
    <location>
        <begin position="99"/>
        <end position="120"/>
    </location>
</feature>
<dbReference type="EMBL" id="FAXC01000207">
    <property type="protein sequence ID" value="CUV09267.1"/>
    <property type="molecule type" value="Genomic_DNA"/>
</dbReference>
<dbReference type="PANTHER" id="PTHR11432:SF3">
    <property type="entry name" value="NADH-UBIQUINONE OXIDOREDUCTASE CHAIN 1"/>
    <property type="match status" value="1"/>
</dbReference>
<dbReference type="Pfam" id="PF00146">
    <property type="entry name" value="NADHdh"/>
    <property type="match status" value="1"/>
</dbReference>
<keyword evidence="6" id="KW-0560">Oxidoreductase</keyword>
<organism evidence="6">
    <name type="scientific">hydrothermal vent metagenome</name>
    <dbReference type="NCBI Taxonomy" id="652676"/>
    <lineage>
        <taxon>unclassified sequences</taxon>
        <taxon>metagenomes</taxon>
        <taxon>ecological metagenomes</taxon>
    </lineage>
</organism>
<feature type="transmembrane region" description="Helical" evidence="5">
    <location>
        <begin position="269"/>
        <end position="288"/>
    </location>
</feature>
<dbReference type="HAMAP" id="MF_01350">
    <property type="entry name" value="NDH1_NuoH"/>
    <property type="match status" value="1"/>
</dbReference>
<evidence type="ECO:0000256" key="3">
    <source>
        <dbReference type="ARBA" id="ARBA00022989"/>
    </source>
</evidence>
<accession>A0A170QCL4</accession>
<dbReference type="InterPro" id="IPR001694">
    <property type="entry name" value="NADH_UbQ_OxRdtase_su1/FPO"/>
</dbReference>
<dbReference type="NCBIfam" id="NF004741">
    <property type="entry name" value="PRK06076.1-2"/>
    <property type="match status" value="1"/>
</dbReference>
<keyword evidence="4 5" id="KW-0472">Membrane</keyword>
<evidence type="ECO:0000256" key="1">
    <source>
        <dbReference type="ARBA" id="ARBA00004141"/>
    </source>
</evidence>